<dbReference type="AlphaFoldDB" id="A0A916XIH7"/>
<dbReference type="Gene3D" id="1.10.150.310">
    <property type="entry name" value="Tex RuvX-like domain-like"/>
    <property type="match status" value="1"/>
</dbReference>
<dbReference type="EMBL" id="BMIL01000013">
    <property type="protein sequence ID" value="GGC75669.1"/>
    <property type="molecule type" value="Genomic_DNA"/>
</dbReference>
<comment type="caution">
    <text evidence="1">The sequence shown here is derived from an EMBL/GenBank/DDBJ whole genome shotgun (WGS) entry which is preliminary data.</text>
</comment>
<dbReference type="Pfam" id="PF12836">
    <property type="entry name" value="HHH_3"/>
    <property type="match status" value="3"/>
</dbReference>
<keyword evidence="2" id="KW-1185">Reference proteome</keyword>
<name>A0A916XIH7_9SPHI</name>
<evidence type="ECO:0000313" key="1">
    <source>
        <dbReference type="EMBL" id="GGC75669.1"/>
    </source>
</evidence>
<evidence type="ECO:0000313" key="2">
    <source>
        <dbReference type="Proteomes" id="UP000651668"/>
    </source>
</evidence>
<dbReference type="Gene3D" id="1.10.150.320">
    <property type="entry name" value="Photosystem II 12 kDa extrinsic protein"/>
    <property type="match status" value="1"/>
</dbReference>
<reference evidence="1" key="1">
    <citation type="journal article" date="2014" name="Int. J. Syst. Evol. Microbiol.">
        <title>Complete genome sequence of Corynebacterium casei LMG S-19264T (=DSM 44701T), isolated from a smear-ripened cheese.</title>
        <authorList>
            <consortium name="US DOE Joint Genome Institute (JGI-PGF)"/>
            <person name="Walter F."/>
            <person name="Albersmeier A."/>
            <person name="Kalinowski J."/>
            <person name="Ruckert C."/>
        </authorList>
    </citation>
    <scope>NUCLEOTIDE SEQUENCE</scope>
    <source>
        <strain evidence="1">CGMCC 1.15343</strain>
    </source>
</reference>
<protein>
    <submittedName>
        <fullName evidence="1">Competence protein ComEA</fullName>
    </submittedName>
</protein>
<dbReference type="InterPro" id="IPR010994">
    <property type="entry name" value="RuvA_2-like"/>
</dbReference>
<dbReference type="PANTHER" id="PTHR21180">
    <property type="entry name" value="ENDONUCLEASE/EXONUCLEASE/PHOSPHATASE FAMILY DOMAIN-CONTAINING PROTEIN 1"/>
    <property type="match status" value="1"/>
</dbReference>
<dbReference type="Proteomes" id="UP000651668">
    <property type="component" value="Unassembled WGS sequence"/>
</dbReference>
<accession>A0A916XIH7</accession>
<dbReference type="GO" id="GO:0015627">
    <property type="term" value="C:type II protein secretion system complex"/>
    <property type="evidence" value="ECO:0007669"/>
    <property type="project" value="TreeGrafter"/>
</dbReference>
<reference evidence="1" key="2">
    <citation type="submission" date="2020-09" db="EMBL/GenBank/DDBJ databases">
        <authorList>
            <person name="Sun Q."/>
            <person name="Zhou Y."/>
        </authorList>
    </citation>
    <scope>NUCLEOTIDE SEQUENCE</scope>
    <source>
        <strain evidence="1">CGMCC 1.15343</strain>
    </source>
</reference>
<dbReference type="Gene3D" id="1.10.150.280">
    <property type="entry name" value="AF1531-like domain"/>
    <property type="match status" value="1"/>
</dbReference>
<dbReference type="SUPFAM" id="SSF47781">
    <property type="entry name" value="RuvA domain 2-like"/>
    <property type="match status" value="3"/>
</dbReference>
<dbReference type="GO" id="GO:0015628">
    <property type="term" value="P:protein secretion by the type II secretion system"/>
    <property type="evidence" value="ECO:0007669"/>
    <property type="project" value="TreeGrafter"/>
</dbReference>
<gene>
    <name evidence="1" type="ORF">GCM10011387_31790</name>
</gene>
<proteinExistence type="predicted"/>
<dbReference type="PANTHER" id="PTHR21180:SF32">
    <property type="entry name" value="ENDONUCLEASE_EXONUCLEASE_PHOSPHATASE FAMILY DOMAIN-CONTAINING PROTEIN 1"/>
    <property type="match status" value="1"/>
</dbReference>
<organism evidence="1 2">
    <name type="scientific">Pedobacter quisquiliarum</name>
    <dbReference type="NCBI Taxonomy" id="1834438"/>
    <lineage>
        <taxon>Bacteria</taxon>
        <taxon>Pseudomonadati</taxon>
        <taxon>Bacteroidota</taxon>
        <taxon>Sphingobacteriia</taxon>
        <taxon>Sphingobacteriales</taxon>
        <taxon>Sphingobacteriaceae</taxon>
        <taxon>Pedobacter</taxon>
    </lineage>
</organism>
<sequence length="267" mass="30644">MYNWFRPDAPTKAEIQEIQALNLEGTIKNPAAQNNAYEAKAASPKIKLHAFDPNTLDQQGWQGFGLSPKQAGAIIKYRQKGGRFRKAEDLQKMYTIRPEIYQQLKPYVQIKDSISQVRFRTYSTTKANRAANTSAVVVYELNGLDTMGMQAINGIGPTFARRIYKYRERLGGFARPEQLLEVFGIDSAHYEQIRPQIKIDEGQVRKININTADFETLRQHPYLRYKQVNAIIEYRKQHGNYSSFADLKKVAILPAETVDKLVPYFSF</sequence>
<dbReference type="InterPro" id="IPR051675">
    <property type="entry name" value="Endo/Exo/Phosphatase_dom_1"/>
</dbReference>